<accession>U1GK26</accession>
<dbReference type="GeneID" id="19237132"/>
<dbReference type="Proteomes" id="UP000019373">
    <property type="component" value="Unassembled WGS sequence"/>
</dbReference>
<protein>
    <submittedName>
        <fullName evidence="1">Uncharacterized protein</fullName>
    </submittedName>
</protein>
<reference evidence="2" key="1">
    <citation type="journal article" date="2014" name="BMC Genomics">
        <title>Genome characteristics reveal the impact of lichenization on lichen-forming fungus Endocarpon pusillum Hedwig (Verrucariales, Ascomycota).</title>
        <authorList>
            <person name="Wang Y.-Y."/>
            <person name="Liu B."/>
            <person name="Zhang X.-Y."/>
            <person name="Zhou Q.-M."/>
            <person name="Zhang T."/>
            <person name="Li H."/>
            <person name="Yu Y.-F."/>
            <person name="Zhang X.-L."/>
            <person name="Hao X.-Y."/>
            <person name="Wang M."/>
            <person name="Wang L."/>
            <person name="Wei J.-C."/>
        </authorList>
    </citation>
    <scope>NUCLEOTIDE SEQUENCE [LARGE SCALE GENOMIC DNA]</scope>
    <source>
        <strain evidence="2">Z07020 / HMAS-L-300199</strain>
    </source>
</reference>
<proteinExistence type="predicted"/>
<evidence type="ECO:0000313" key="2">
    <source>
        <dbReference type="Proteomes" id="UP000019373"/>
    </source>
</evidence>
<keyword evidence="2" id="KW-1185">Reference proteome</keyword>
<dbReference type="HOGENOM" id="CLU_1049836_0_0_1"/>
<dbReference type="RefSeq" id="XP_007802036.1">
    <property type="nucleotide sequence ID" value="XM_007803845.1"/>
</dbReference>
<dbReference type="AlphaFoldDB" id="U1GK26"/>
<sequence>MIRERSCFVKKLWFVLFRNRQVTLSYLIGGNDSEVESFPHASPSVGSSGLMLHDWPIFQTICTEDLDPSLKTFKILLSMVSNYSNDGLPLPSFVTTSVIFCFDEMQCDIIEEAVKWPFRQELHDVLERIPIAHRLPQLKITQKHPLIGGGTSLQILKCENIFSNSLRFENFVLEFIHSYEKYHKTVSTFKRKDDAKTIASHDEFHKLCHRHVAKLISRMSYLVHSNEATERHQLWNSLAPGDFGDDEKECFYRSIKTVGMAKMVS</sequence>
<organism evidence="1 2">
    <name type="scientific">Endocarpon pusillum (strain Z07020 / HMAS-L-300199)</name>
    <name type="common">Lichen-forming fungus</name>
    <dbReference type="NCBI Taxonomy" id="1263415"/>
    <lineage>
        <taxon>Eukaryota</taxon>
        <taxon>Fungi</taxon>
        <taxon>Dikarya</taxon>
        <taxon>Ascomycota</taxon>
        <taxon>Pezizomycotina</taxon>
        <taxon>Eurotiomycetes</taxon>
        <taxon>Chaetothyriomycetidae</taxon>
        <taxon>Verrucariales</taxon>
        <taxon>Verrucariaceae</taxon>
        <taxon>Endocarpon</taxon>
    </lineage>
</organism>
<evidence type="ECO:0000313" key="1">
    <source>
        <dbReference type="EMBL" id="ERF72191.1"/>
    </source>
</evidence>
<gene>
    <name evidence="1" type="ORF">EPUS_02078</name>
</gene>
<name>U1GK26_ENDPU</name>
<dbReference type="EMBL" id="KE721111">
    <property type="protein sequence ID" value="ERF72191.1"/>
    <property type="molecule type" value="Genomic_DNA"/>
</dbReference>